<dbReference type="STRING" id="207559.Dde_1572"/>
<dbReference type="RefSeq" id="WP_011367529.1">
    <property type="nucleotide sequence ID" value="NC_007519.1"/>
</dbReference>
<dbReference type="eggNOG" id="COG1413">
    <property type="taxonomic scope" value="Bacteria"/>
</dbReference>
<dbReference type="EMBL" id="CP000112">
    <property type="protein sequence ID" value="ABB38369.1"/>
    <property type="molecule type" value="Genomic_DNA"/>
</dbReference>
<dbReference type="SUPFAM" id="SSF48371">
    <property type="entry name" value="ARM repeat"/>
    <property type="match status" value="3"/>
</dbReference>
<dbReference type="GO" id="GO:0016829">
    <property type="term" value="F:lyase activity"/>
    <property type="evidence" value="ECO:0007669"/>
    <property type="project" value="UniProtKB-KW"/>
</dbReference>
<dbReference type="HOGENOM" id="CLU_420186_0_0_7"/>
<dbReference type="Pfam" id="PF13646">
    <property type="entry name" value="HEAT_2"/>
    <property type="match status" value="4"/>
</dbReference>
<dbReference type="InterPro" id="IPR011989">
    <property type="entry name" value="ARM-like"/>
</dbReference>
<dbReference type="PANTHER" id="PTHR12697">
    <property type="entry name" value="PBS LYASE HEAT-LIKE PROTEIN"/>
    <property type="match status" value="1"/>
</dbReference>
<dbReference type="GO" id="GO:0016491">
    <property type="term" value="F:oxidoreductase activity"/>
    <property type="evidence" value="ECO:0007669"/>
    <property type="project" value="TreeGrafter"/>
</dbReference>
<dbReference type="PANTHER" id="PTHR12697:SF5">
    <property type="entry name" value="DEOXYHYPUSINE HYDROXYLASE"/>
    <property type="match status" value="1"/>
</dbReference>
<organism evidence="2 3">
    <name type="scientific">Oleidesulfovibrio alaskensis (strain ATCC BAA-1058 / DSM 17464 / G20)</name>
    <name type="common">Desulfovibrio alaskensis</name>
    <dbReference type="NCBI Taxonomy" id="207559"/>
    <lineage>
        <taxon>Bacteria</taxon>
        <taxon>Pseudomonadati</taxon>
        <taxon>Thermodesulfobacteriota</taxon>
        <taxon>Desulfovibrionia</taxon>
        <taxon>Desulfovibrionales</taxon>
        <taxon>Desulfovibrionaceae</taxon>
        <taxon>Oleidesulfovibrio</taxon>
    </lineage>
</organism>
<protein>
    <submittedName>
        <fullName evidence="2">PBS lyase heat domain protein repeat-containing protein</fullName>
    </submittedName>
</protein>
<dbReference type="SMART" id="SM00567">
    <property type="entry name" value="EZ_HEAT"/>
    <property type="match status" value="10"/>
</dbReference>
<dbReference type="Proteomes" id="UP000002710">
    <property type="component" value="Chromosome"/>
</dbReference>
<sequence>MAEHRQILEQLSSDNTELVREAAFAAGDMGLKDAVPLLAGHLQSANLGVQEAAEQAIRKIGGTAAVRAVIPLLRSDDAPARNISMDILREIGADDFDSLTRLLHDEDPDMRIFASDILGSCARVEAVRPLCEALLRDPEVNVRYQAAVSLGNLAFSEAAECLNSALHDEEWVQFSVIEALTKIRAESSVNALVRALDYSSDLVASMIVDALGEMGNIKAVSLLLKRLESSPAPLRNKIVKAVVQLLGGKLLKLLSDKEHERFREYLLVAIQDEEEDIQDAAVVGLGFMGGEQATKAVMDVAARLDADRDHERLVRAVECLAAVGPNHALENELHSDDEYRVRIAVEAIAGMQDASSVIPVLKEIFWDKPRDVQRALMTVLASVCGAEDSAFFLEILEKHNDGNVLKSALAFVGDKGDVAAVGGTLFALLEHPYDDVKEAALDACIALGGDDMMRRFRILFESEDALNRMMATYALGRLGVDDNIDLLEGALEDAVPDIRKVALEAVADVCSDISSRLDMVLPRLHDENSEVRLALVELLGKCRCADVTAPLLQALGDQDDWVRMRAAEALGGLRTAEALPALVNMLQDESPLVVIKAIEALGNTGGKTAFRALMSMMDSDSIEIQEAAEQAIGRIQEQGEDA</sequence>
<evidence type="ECO:0000313" key="3">
    <source>
        <dbReference type="Proteomes" id="UP000002710"/>
    </source>
</evidence>
<gene>
    <name evidence="2" type="ordered locus">Dde_1572</name>
</gene>
<reference evidence="2 3" key="1">
    <citation type="journal article" date="2011" name="J. Bacteriol.">
        <title>Complete genome sequence and updated annotation of Desulfovibrio alaskensis G20.</title>
        <authorList>
            <person name="Hauser L.J."/>
            <person name="Land M.L."/>
            <person name="Brown S.D."/>
            <person name="Larimer F."/>
            <person name="Keller K.L."/>
            <person name="Rapp-Giles B.J."/>
            <person name="Price M.N."/>
            <person name="Lin M."/>
            <person name="Bruce D.C."/>
            <person name="Detter J.C."/>
            <person name="Tapia R."/>
            <person name="Han C.S."/>
            <person name="Goodwin L.A."/>
            <person name="Cheng J.F."/>
            <person name="Pitluck S."/>
            <person name="Copeland A."/>
            <person name="Lucas S."/>
            <person name="Nolan M."/>
            <person name="Lapidus A.L."/>
            <person name="Palumbo A.V."/>
            <person name="Wall J.D."/>
        </authorList>
    </citation>
    <scope>NUCLEOTIDE SEQUENCE [LARGE SCALE GENOMIC DNA]</scope>
    <source>
        <strain evidence="3">ATCC BAA 1058 / DSM 17464 / G20</strain>
    </source>
</reference>
<name>Q311M7_OLEA2</name>
<dbReference type="AlphaFoldDB" id="Q311M7"/>
<keyword evidence="2" id="KW-0456">Lyase</keyword>
<dbReference type="InterPro" id="IPR021133">
    <property type="entry name" value="HEAT_type_2"/>
</dbReference>
<dbReference type="PROSITE" id="PS50077">
    <property type="entry name" value="HEAT_REPEAT"/>
    <property type="match status" value="1"/>
</dbReference>
<proteinExistence type="predicted"/>
<keyword evidence="3" id="KW-1185">Reference proteome</keyword>
<dbReference type="InterPro" id="IPR004155">
    <property type="entry name" value="PBS_lyase_HEAT"/>
</dbReference>
<dbReference type="KEGG" id="dde:Dde_1572"/>
<accession>Q311M7</accession>
<dbReference type="InterPro" id="IPR016024">
    <property type="entry name" value="ARM-type_fold"/>
</dbReference>
<dbReference type="Gene3D" id="1.25.10.10">
    <property type="entry name" value="Leucine-rich Repeat Variant"/>
    <property type="match status" value="4"/>
</dbReference>
<evidence type="ECO:0000256" key="1">
    <source>
        <dbReference type="ARBA" id="ARBA00045876"/>
    </source>
</evidence>
<comment type="function">
    <text evidence="1">Catalyzes the hydroxylation of the N(6)-(4-aminobutyl)-L-lysine intermediate produced by deoxyhypusine synthase/DHPS on a critical lysine of the eukaryotic translation initiation factor 5A/eIF-5A. This is the second step of the post-translational modification of that lysine into an unusual amino acid residue named hypusine. Hypusination is unique to mature eIF-5A factor and is essential for its function.</text>
</comment>
<evidence type="ECO:0000313" key="2">
    <source>
        <dbReference type="EMBL" id="ABB38369.1"/>
    </source>
</evidence>